<dbReference type="FunFam" id="3.40.50.1470:FF:000001">
    <property type="entry name" value="Peptidyl-tRNA hydrolase"/>
    <property type="match status" value="1"/>
</dbReference>
<dbReference type="Proteomes" id="UP000323144">
    <property type="component" value="Chromosome"/>
</dbReference>
<dbReference type="NCBIfam" id="TIGR00447">
    <property type="entry name" value="pth"/>
    <property type="match status" value="1"/>
</dbReference>
<dbReference type="GO" id="GO:0005737">
    <property type="term" value="C:cytoplasm"/>
    <property type="evidence" value="ECO:0007669"/>
    <property type="project" value="UniProtKB-SubCell"/>
</dbReference>
<evidence type="ECO:0000256" key="5">
    <source>
        <dbReference type="ARBA" id="ARBA00038063"/>
    </source>
</evidence>
<evidence type="ECO:0000256" key="7">
    <source>
        <dbReference type="ARBA" id="ARBA00050038"/>
    </source>
</evidence>
<accession>A0A5B9Y8Q5</accession>
<dbReference type="CDD" id="cd00462">
    <property type="entry name" value="PTH"/>
    <property type="match status" value="1"/>
</dbReference>
<protein>
    <recommendedName>
        <fullName evidence="7 8">Peptidyl-tRNA hydrolase</fullName>
        <shortName evidence="8">Pth</shortName>
        <ecNumber evidence="1 8">3.1.1.29</ecNumber>
    </recommendedName>
</protein>
<dbReference type="GO" id="GO:0004045">
    <property type="term" value="F:peptidyl-tRNA hydrolase activity"/>
    <property type="evidence" value="ECO:0007669"/>
    <property type="project" value="UniProtKB-UniRule"/>
</dbReference>
<keyword evidence="8" id="KW-0963">Cytoplasm</keyword>
<comment type="similarity">
    <text evidence="5 8 10">Belongs to the PTH family.</text>
</comment>
<evidence type="ECO:0000313" key="11">
    <source>
        <dbReference type="EMBL" id="QEH62402.1"/>
    </source>
</evidence>
<feature type="binding site" evidence="8">
    <location>
        <position position="15"/>
    </location>
    <ligand>
        <name>tRNA</name>
        <dbReference type="ChEBI" id="CHEBI:17843"/>
    </ligand>
</feature>
<comment type="catalytic activity">
    <reaction evidence="6 8 9">
        <text>an N-acyl-L-alpha-aminoacyl-tRNA + H2O = an N-acyl-L-amino acid + a tRNA + H(+)</text>
        <dbReference type="Rhea" id="RHEA:54448"/>
        <dbReference type="Rhea" id="RHEA-COMP:10123"/>
        <dbReference type="Rhea" id="RHEA-COMP:13883"/>
        <dbReference type="ChEBI" id="CHEBI:15377"/>
        <dbReference type="ChEBI" id="CHEBI:15378"/>
        <dbReference type="ChEBI" id="CHEBI:59874"/>
        <dbReference type="ChEBI" id="CHEBI:78442"/>
        <dbReference type="ChEBI" id="CHEBI:138191"/>
        <dbReference type="EC" id="3.1.1.29"/>
    </reaction>
</comment>
<keyword evidence="4 8" id="KW-0694">RNA-binding</keyword>
<dbReference type="GO" id="GO:0006515">
    <property type="term" value="P:protein quality control for misfolded or incompletely synthesized proteins"/>
    <property type="evidence" value="ECO:0007669"/>
    <property type="project" value="UniProtKB-UniRule"/>
</dbReference>
<feature type="binding site" evidence="8">
    <location>
        <position position="113"/>
    </location>
    <ligand>
        <name>tRNA</name>
        <dbReference type="ChEBI" id="CHEBI:17843"/>
    </ligand>
</feature>
<organism evidence="11 12">
    <name type="scientific">Spiroplasma chinense</name>
    <dbReference type="NCBI Taxonomy" id="216932"/>
    <lineage>
        <taxon>Bacteria</taxon>
        <taxon>Bacillati</taxon>
        <taxon>Mycoplasmatota</taxon>
        <taxon>Mollicutes</taxon>
        <taxon>Entomoplasmatales</taxon>
        <taxon>Spiroplasmataceae</taxon>
        <taxon>Spiroplasma</taxon>
    </lineage>
</organism>
<reference evidence="11 12" key="1">
    <citation type="submission" date="2019-08" db="EMBL/GenBank/DDBJ databases">
        <title>Complete genome sequence of Spiroplasma chinense CCH (DSM 19755).</title>
        <authorList>
            <person name="Shen H.-Y."/>
            <person name="Lin Y.-C."/>
            <person name="Chou L."/>
            <person name="Kuo C.-H."/>
        </authorList>
    </citation>
    <scope>NUCLEOTIDE SEQUENCE [LARGE SCALE GENOMIC DNA]</scope>
    <source>
        <strain evidence="11 12">CCH</strain>
    </source>
</reference>
<evidence type="ECO:0000256" key="9">
    <source>
        <dbReference type="RuleBase" id="RU000673"/>
    </source>
</evidence>
<evidence type="ECO:0000313" key="12">
    <source>
        <dbReference type="Proteomes" id="UP000323144"/>
    </source>
</evidence>
<evidence type="ECO:0000256" key="6">
    <source>
        <dbReference type="ARBA" id="ARBA00048707"/>
    </source>
</evidence>
<evidence type="ECO:0000256" key="2">
    <source>
        <dbReference type="ARBA" id="ARBA00022555"/>
    </source>
</evidence>
<feature type="active site" description="Proton acceptor" evidence="8">
    <location>
        <position position="20"/>
    </location>
</feature>
<dbReference type="PROSITE" id="PS01196">
    <property type="entry name" value="PEPT_TRNA_HYDROL_2"/>
    <property type="match status" value="1"/>
</dbReference>
<dbReference type="InterPro" id="IPR018171">
    <property type="entry name" value="Pept_tRNA_hydro_CS"/>
</dbReference>
<keyword evidence="12" id="KW-1185">Reference proteome</keyword>
<dbReference type="GO" id="GO:0000049">
    <property type="term" value="F:tRNA binding"/>
    <property type="evidence" value="ECO:0007669"/>
    <property type="project" value="UniProtKB-UniRule"/>
</dbReference>
<keyword evidence="2 8" id="KW-0820">tRNA-binding</keyword>
<feature type="site" description="Discriminates between blocked and unblocked aminoacyl-tRNA" evidence="8">
    <location>
        <position position="10"/>
    </location>
</feature>
<sequence>MPKLIVGLGNPGRQYETTRHNAGFICLDAIMNKFIIQNEKEDFKAKLYFSNINGEKIIFAKPQTFMNLSGEAVVAIMNFYKIKIEDIIVIYDDKDLNIGKLRFREQGSAGGHNGVKNIIKLLGTEKFNRVRVGIDPPAENYKIVDWVLSKMSNQEIGEIENKIVSVANFVNDFASGDDFKKIMNSYNK</sequence>
<comment type="subcellular location">
    <subcellularLocation>
        <location evidence="8">Cytoplasm</location>
    </subcellularLocation>
</comment>
<dbReference type="Pfam" id="PF01195">
    <property type="entry name" value="Pept_tRNA_hydro"/>
    <property type="match status" value="1"/>
</dbReference>
<comment type="subunit">
    <text evidence="8">Monomer.</text>
</comment>
<dbReference type="Gene3D" id="3.40.50.1470">
    <property type="entry name" value="Peptidyl-tRNA hydrolase"/>
    <property type="match status" value="1"/>
</dbReference>
<dbReference type="InterPro" id="IPR036416">
    <property type="entry name" value="Pept_tRNA_hydro_sf"/>
</dbReference>
<dbReference type="PANTHER" id="PTHR17224:SF1">
    <property type="entry name" value="PEPTIDYL-TRNA HYDROLASE"/>
    <property type="match status" value="1"/>
</dbReference>
<gene>
    <name evidence="8 11" type="primary">pth</name>
    <name evidence="11" type="ORF">SCHIN_v1c12090</name>
</gene>
<feature type="binding site" evidence="8">
    <location>
        <position position="65"/>
    </location>
    <ligand>
        <name>tRNA</name>
        <dbReference type="ChEBI" id="CHEBI:17843"/>
    </ligand>
</feature>
<feature type="site" description="Stabilizes the basic form of H active site to accept a proton" evidence="8">
    <location>
        <position position="92"/>
    </location>
</feature>
<evidence type="ECO:0000256" key="4">
    <source>
        <dbReference type="ARBA" id="ARBA00022884"/>
    </source>
</evidence>
<dbReference type="RefSeq" id="WP_166508760.1">
    <property type="nucleotide sequence ID" value="NZ_CP043026.1"/>
</dbReference>
<evidence type="ECO:0000256" key="8">
    <source>
        <dbReference type="HAMAP-Rule" id="MF_00083"/>
    </source>
</evidence>
<comment type="function">
    <text evidence="8">Catalyzes the release of premature peptidyl moieties from peptidyl-tRNA molecules trapped in stalled 50S ribosomal subunits, and thus maintains levels of free tRNAs and 50S ribosomes.</text>
</comment>
<dbReference type="InterPro" id="IPR001328">
    <property type="entry name" value="Pept_tRNA_hydro"/>
</dbReference>
<evidence type="ECO:0000256" key="1">
    <source>
        <dbReference type="ARBA" id="ARBA00013260"/>
    </source>
</evidence>
<evidence type="ECO:0000256" key="10">
    <source>
        <dbReference type="RuleBase" id="RU004320"/>
    </source>
</evidence>
<dbReference type="PROSITE" id="PS01195">
    <property type="entry name" value="PEPT_TRNA_HYDROL_1"/>
    <property type="match status" value="1"/>
</dbReference>
<feature type="binding site" evidence="8">
    <location>
        <position position="67"/>
    </location>
    <ligand>
        <name>tRNA</name>
        <dbReference type="ChEBI" id="CHEBI:17843"/>
    </ligand>
</feature>
<dbReference type="KEGG" id="schi:SCHIN_v1c12090"/>
<dbReference type="EC" id="3.1.1.29" evidence="1 8"/>
<dbReference type="HAMAP" id="MF_00083">
    <property type="entry name" value="Pept_tRNA_hydro_bact"/>
    <property type="match status" value="1"/>
</dbReference>
<proteinExistence type="inferred from homology"/>
<evidence type="ECO:0000256" key="3">
    <source>
        <dbReference type="ARBA" id="ARBA00022801"/>
    </source>
</evidence>
<dbReference type="EMBL" id="CP043026">
    <property type="protein sequence ID" value="QEH62402.1"/>
    <property type="molecule type" value="Genomic_DNA"/>
</dbReference>
<dbReference type="SUPFAM" id="SSF53178">
    <property type="entry name" value="Peptidyl-tRNA hydrolase-like"/>
    <property type="match status" value="1"/>
</dbReference>
<name>A0A5B9Y8Q5_9MOLU</name>
<keyword evidence="3 8" id="KW-0378">Hydrolase</keyword>
<comment type="function">
    <text evidence="8">Hydrolyzes ribosome-free peptidyl-tRNAs (with 1 or more amino acids incorporated), which drop off the ribosome during protein synthesis, or as a result of ribosome stalling.</text>
</comment>
<dbReference type="PANTHER" id="PTHR17224">
    <property type="entry name" value="PEPTIDYL-TRNA HYDROLASE"/>
    <property type="match status" value="1"/>
</dbReference>
<dbReference type="GO" id="GO:0072344">
    <property type="term" value="P:rescue of stalled ribosome"/>
    <property type="evidence" value="ECO:0007669"/>
    <property type="project" value="UniProtKB-UniRule"/>
</dbReference>
<dbReference type="AlphaFoldDB" id="A0A5B9Y8Q5"/>